<evidence type="ECO:0000256" key="1">
    <source>
        <dbReference type="SAM" id="MobiDB-lite"/>
    </source>
</evidence>
<feature type="compositionally biased region" description="Basic residues" evidence="1">
    <location>
        <begin position="519"/>
        <end position="528"/>
    </location>
</feature>
<dbReference type="OrthoDB" id="2530497at2759"/>
<proteinExistence type="predicted"/>
<accession>A0A5C5FQ10</accession>
<reference evidence="2 3" key="1">
    <citation type="submission" date="2019-03" db="EMBL/GenBank/DDBJ databases">
        <title>Rhodosporidium diobovatum UCD-FST 08-225 genome sequencing, assembly, and annotation.</title>
        <authorList>
            <person name="Fakankun I.U."/>
            <person name="Fristensky B."/>
            <person name="Levin D.B."/>
        </authorList>
    </citation>
    <scope>NUCLEOTIDE SEQUENCE [LARGE SCALE GENOMIC DNA]</scope>
    <source>
        <strain evidence="2 3">UCD-FST 08-225</strain>
    </source>
</reference>
<feature type="compositionally biased region" description="Acidic residues" evidence="1">
    <location>
        <begin position="403"/>
        <end position="418"/>
    </location>
</feature>
<feature type="compositionally biased region" description="Low complexity" evidence="1">
    <location>
        <begin position="154"/>
        <end position="163"/>
    </location>
</feature>
<name>A0A5C5FQ10_9BASI</name>
<gene>
    <name evidence="2" type="ORF">DMC30DRAFT_59317</name>
</gene>
<organism evidence="2 3">
    <name type="scientific">Rhodotorula diobovata</name>
    <dbReference type="NCBI Taxonomy" id="5288"/>
    <lineage>
        <taxon>Eukaryota</taxon>
        <taxon>Fungi</taxon>
        <taxon>Dikarya</taxon>
        <taxon>Basidiomycota</taxon>
        <taxon>Pucciniomycotina</taxon>
        <taxon>Microbotryomycetes</taxon>
        <taxon>Sporidiobolales</taxon>
        <taxon>Sporidiobolaceae</taxon>
        <taxon>Rhodotorula</taxon>
    </lineage>
</organism>
<protein>
    <submittedName>
        <fullName evidence="2">Uncharacterized protein</fullName>
    </submittedName>
</protein>
<sequence>MGGSERRGEMRTGRTRRAPFISSLRPVSCVIQLRMARTGSSDAAGTGSPTLSRDDRDKLALVLQDLAPPLVLSQPLSTPSAPGPTLLAALSPDAPLPTVHVLRACINEASTSALLAAAMDLANSELDSARLLNDTDDFQRTVAALLDHLEAASTGAADSGATGKRLKRDKDDEAQPPTKTRRYMLHRTLATGVDLFTSSAILSDADLEALAALNDTDLIAVHPPPSSSSSASAIPPPPVPTLGEANPAPPPPAFPPHVPPAARAGRAPGLLKERLEAVSATHPSRQPTTLLSYPSPFLSSLAPSHDSSGATEPYALSAARGLTEGERAALRAVGVDAEVLERALRGGQGGEEGEGEEGVEARLGRNAELIAQVGRAQVVRLRRAARTVEEGARGAGRGKEVGGGEEDAGEEAEEEAEEGWTKAGRKEREDGAFSVSLPRFVLGSASCRFVTPGPELTPHPQHPPSSTRSPPSSRRTPPPAPLPPPPPPPPPHKTPAPAPPRSSPRAQPSAPSPPSSSRRAPRRARPPTRGRSTLPTRGP</sequence>
<keyword evidence="3" id="KW-1185">Reference proteome</keyword>
<feature type="compositionally biased region" description="Polar residues" evidence="1">
    <location>
        <begin position="530"/>
        <end position="539"/>
    </location>
</feature>
<dbReference type="STRING" id="5288.A0A5C5FQ10"/>
<feature type="region of interest" description="Disordered" evidence="1">
    <location>
        <begin position="222"/>
        <end position="264"/>
    </location>
</feature>
<dbReference type="Proteomes" id="UP000311382">
    <property type="component" value="Unassembled WGS sequence"/>
</dbReference>
<feature type="compositionally biased region" description="Low complexity" evidence="1">
    <location>
        <begin position="464"/>
        <end position="475"/>
    </location>
</feature>
<feature type="region of interest" description="Disordered" evidence="1">
    <location>
        <begin position="448"/>
        <end position="539"/>
    </location>
</feature>
<evidence type="ECO:0000313" key="2">
    <source>
        <dbReference type="EMBL" id="TNY18389.1"/>
    </source>
</evidence>
<feature type="compositionally biased region" description="Basic and acidic residues" evidence="1">
    <location>
        <begin position="387"/>
        <end position="402"/>
    </location>
</feature>
<dbReference type="EMBL" id="SOZI01000141">
    <property type="protein sequence ID" value="TNY18389.1"/>
    <property type="molecule type" value="Genomic_DNA"/>
</dbReference>
<feature type="region of interest" description="Disordered" evidence="1">
    <location>
        <begin position="154"/>
        <end position="181"/>
    </location>
</feature>
<dbReference type="AlphaFoldDB" id="A0A5C5FQ10"/>
<evidence type="ECO:0000313" key="3">
    <source>
        <dbReference type="Proteomes" id="UP000311382"/>
    </source>
</evidence>
<comment type="caution">
    <text evidence="2">The sequence shown here is derived from an EMBL/GenBank/DDBJ whole genome shotgun (WGS) entry which is preliminary data.</text>
</comment>
<feature type="compositionally biased region" description="Pro residues" evidence="1">
    <location>
        <begin position="476"/>
        <end position="502"/>
    </location>
</feature>
<feature type="region of interest" description="Disordered" evidence="1">
    <location>
        <begin position="387"/>
        <end position="434"/>
    </location>
</feature>
<feature type="compositionally biased region" description="Pro residues" evidence="1">
    <location>
        <begin position="247"/>
        <end position="259"/>
    </location>
</feature>